<dbReference type="FunFam" id="1.20.1720.10:FF:000005">
    <property type="entry name" value="Bcr/CflA family efflux transporter"/>
    <property type="match status" value="1"/>
</dbReference>
<evidence type="ECO:0000256" key="8">
    <source>
        <dbReference type="SAM" id="Phobius"/>
    </source>
</evidence>
<keyword evidence="3" id="KW-0813">Transport</keyword>
<protein>
    <submittedName>
        <fullName evidence="10">Bcr/CflA family efflux MFS transporter</fullName>
    </submittedName>
</protein>
<sequence length="412" mass="45605">MYQTNGNQNSVLMPKSKTLWLVILLGVLTAFDPLTIDMYLPAFNSIQKDMNTHISFVELSVSTFFIGMALGQLIYGPLSDRFGRKKPLLGGMLLYFLASIGCAFSQNIFLFILFRVLQAFGGSASMVISRAIVRDLFDKKHVALFLSNIALVLGIAPIIAPSIGAFLNALLGWRYIFLTLALSCLICIFIVSIFLPETNTKKHESIKIKSVLHSYQDLLKDKHFIGYLIPDIAIRAGMFAYIAGSPFVFIELFKMTPQQYGLVFGMNGLGILIASQINKKLLQKWKPETICSTSVIVSFLAAVFIFAFSFYSNLVFPFLISIFFFLGMLNLISPNSIAIALSPYGEKAGTASALYGSLQWSMAFFSSLFVSFFHNGSALPMAGSMFICGIISLLGYILLIRPQLNLRKTNTS</sequence>
<dbReference type="SUPFAM" id="SSF103473">
    <property type="entry name" value="MFS general substrate transporter"/>
    <property type="match status" value="1"/>
</dbReference>
<comment type="similarity">
    <text evidence="2">Belongs to the major facilitator superfamily. Bcr/CmlA family.</text>
</comment>
<evidence type="ECO:0000256" key="3">
    <source>
        <dbReference type="ARBA" id="ARBA00022448"/>
    </source>
</evidence>
<keyword evidence="7 8" id="KW-0472">Membrane</keyword>
<evidence type="ECO:0000313" key="11">
    <source>
        <dbReference type="Proteomes" id="UP000437748"/>
    </source>
</evidence>
<dbReference type="GO" id="GO:1990961">
    <property type="term" value="P:xenobiotic detoxification by transmembrane export across the plasma membrane"/>
    <property type="evidence" value="ECO:0007669"/>
    <property type="project" value="InterPro"/>
</dbReference>
<feature type="transmembrane region" description="Helical" evidence="8">
    <location>
        <begin position="353"/>
        <end position="373"/>
    </location>
</feature>
<dbReference type="AlphaFoldDB" id="A0A6N6VU12"/>
<dbReference type="PANTHER" id="PTHR23502">
    <property type="entry name" value="MAJOR FACILITATOR SUPERFAMILY"/>
    <property type="match status" value="1"/>
</dbReference>
<dbReference type="RefSeq" id="WP_153420736.1">
    <property type="nucleotide sequence ID" value="NZ_WFLM01000004.1"/>
</dbReference>
<evidence type="ECO:0000256" key="5">
    <source>
        <dbReference type="ARBA" id="ARBA00022692"/>
    </source>
</evidence>
<feature type="transmembrane region" description="Helical" evidence="8">
    <location>
        <begin position="379"/>
        <end position="399"/>
    </location>
</feature>
<dbReference type="CDD" id="cd17320">
    <property type="entry name" value="MFS_MdfA_MDR_like"/>
    <property type="match status" value="1"/>
</dbReference>
<feature type="transmembrane region" description="Helical" evidence="8">
    <location>
        <begin position="56"/>
        <end position="75"/>
    </location>
</feature>
<feature type="transmembrane region" description="Helical" evidence="8">
    <location>
        <begin position="145"/>
        <end position="167"/>
    </location>
</feature>
<dbReference type="InterPro" id="IPR036259">
    <property type="entry name" value="MFS_trans_sf"/>
</dbReference>
<dbReference type="Pfam" id="PF07690">
    <property type="entry name" value="MFS_1"/>
    <property type="match status" value="1"/>
</dbReference>
<evidence type="ECO:0000256" key="4">
    <source>
        <dbReference type="ARBA" id="ARBA00022475"/>
    </source>
</evidence>
<keyword evidence="4" id="KW-1003">Cell membrane</keyword>
<dbReference type="Proteomes" id="UP000437748">
    <property type="component" value="Unassembled WGS sequence"/>
</dbReference>
<dbReference type="GO" id="GO:0042910">
    <property type="term" value="F:xenobiotic transmembrane transporter activity"/>
    <property type="evidence" value="ECO:0007669"/>
    <property type="project" value="InterPro"/>
</dbReference>
<evidence type="ECO:0000256" key="7">
    <source>
        <dbReference type="ARBA" id="ARBA00023136"/>
    </source>
</evidence>
<accession>A0A6N6VU12</accession>
<dbReference type="GO" id="GO:0005886">
    <property type="term" value="C:plasma membrane"/>
    <property type="evidence" value="ECO:0007669"/>
    <property type="project" value="UniProtKB-SubCell"/>
</dbReference>
<feature type="transmembrane region" description="Helical" evidence="8">
    <location>
        <begin position="259"/>
        <end position="277"/>
    </location>
</feature>
<name>A0A6N6VU12_9BACT</name>
<dbReference type="NCBIfam" id="TIGR00710">
    <property type="entry name" value="efflux_Bcr_CflA"/>
    <property type="match status" value="1"/>
</dbReference>
<dbReference type="Gene3D" id="1.20.1720.10">
    <property type="entry name" value="Multidrug resistance protein D"/>
    <property type="match status" value="1"/>
</dbReference>
<comment type="subcellular location">
    <subcellularLocation>
        <location evidence="1">Cell membrane</location>
        <topology evidence="1">Multi-pass membrane protein</topology>
    </subcellularLocation>
</comment>
<evidence type="ECO:0000256" key="6">
    <source>
        <dbReference type="ARBA" id="ARBA00022989"/>
    </source>
</evidence>
<feature type="transmembrane region" description="Helical" evidence="8">
    <location>
        <begin position="173"/>
        <end position="195"/>
    </location>
</feature>
<dbReference type="InterPro" id="IPR011701">
    <property type="entry name" value="MFS"/>
</dbReference>
<gene>
    <name evidence="10" type="ORF">GCL60_10830</name>
</gene>
<proteinExistence type="inferred from homology"/>
<reference evidence="10 11" key="1">
    <citation type="submission" date="2019-10" db="EMBL/GenBank/DDBJ databases">
        <title>New species of Slilvanegrellaceae.</title>
        <authorList>
            <person name="Pitt A."/>
            <person name="Hahn M.W."/>
        </authorList>
    </citation>
    <scope>NUCLEOTIDE SEQUENCE [LARGE SCALE GENOMIC DNA]</scope>
    <source>
        <strain evidence="10 11">SP-Ram-0.45-NSY-1</strain>
    </source>
</reference>
<evidence type="ECO:0000256" key="2">
    <source>
        <dbReference type="ARBA" id="ARBA00006236"/>
    </source>
</evidence>
<comment type="caution">
    <text evidence="10">The sequence shown here is derived from an EMBL/GenBank/DDBJ whole genome shotgun (WGS) entry which is preliminary data.</text>
</comment>
<feature type="domain" description="Major facilitator superfamily (MFS) profile" evidence="9">
    <location>
        <begin position="18"/>
        <end position="407"/>
    </location>
</feature>
<feature type="transmembrane region" description="Helical" evidence="8">
    <location>
        <begin position="289"/>
        <end position="308"/>
    </location>
</feature>
<dbReference type="InterPro" id="IPR004812">
    <property type="entry name" value="Efflux_drug-R_Bcr/CmlA"/>
</dbReference>
<keyword evidence="6 8" id="KW-1133">Transmembrane helix</keyword>
<evidence type="ECO:0000256" key="1">
    <source>
        <dbReference type="ARBA" id="ARBA00004651"/>
    </source>
</evidence>
<dbReference type="PROSITE" id="PS50850">
    <property type="entry name" value="MFS"/>
    <property type="match status" value="1"/>
</dbReference>
<feature type="transmembrane region" description="Helical" evidence="8">
    <location>
        <begin position="87"/>
        <end position="106"/>
    </location>
</feature>
<dbReference type="OrthoDB" id="5289066at2"/>
<feature type="transmembrane region" description="Helical" evidence="8">
    <location>
        <begin position="232"/>
        <end position="253"/>
    </location>
</feature>
<organism evidence="10 11">
    <name type="scientific">Silvanigrella paludirubra</name>
    <dbReference type="NCBI Taxonomy" id="2499159"/>
    <lineage>
        <taxon>Bacteria</taxon>
        <taxon>Pseudomonadati</taxon>
        <taxon>Bdellovibrionota</taxon>
        <taxon>Oligoflexia</taxon>
        <taxon>Silvanigrellales</taxon>
        <taxon>Silvanigrellaceae</taxon>
        <taxon>Silvanigrella</taxon>
    </lineage>
</organism>
<dbReference type="PANTHER" id="PTHR23502:SF132">
    <property type="entry name" value="POLYAMINE TRANSPORTER 2-RELATED"/>
    <property type="match status" value="1"/>
</dbReference>
<keyword evidence="5 8" id="KW-0812">Transmembrane</keyword>
<keyword evidence="11" id="KW-1185">Reference proteome</keyword>
<dbReference type="EMBL" id="WFLM01000004">
    <property type="protein sequence ID" value="KAB8037661.1"/>
    <property type="molecule type" value="Genomic_DNA"/>
</dbReference>
<feature type="transmembrane region" description="Helical" evidence="8">
    <location>
        <begin position="18"/>
        <end position="36"/>
    </location>
</feature>
<dbReference type="InterPro" id="IPR020846">
    <property type="entry name" value="MFS_dom"/>
</dbReference>
<evidence type="ECO:0000313" key="10">
    <source>
        <dbReference type="EMBL" id="KAB8037661.1"/>
    </source>
</evidence>
<evidence type="ECO:0000259" key="9">
    <source>
        <dbReference type="PROSITE" id="PS50850"/>
    </source>
</evidence>